<dbReference type="PANTHER" id="PTHR42754:SF1">
    <property type="entry name" value="LIPOPROTEIN"/>
    <property type="match status" value="1"/>
</dbReference>
<proteinExistence type="predicted"/>
<dbReference type="EMBL" id="FPIB01000022">
    <property type="protein sequence ID" value="SFV90742.1"/>
    <property type="molecule type" value="Genomic_DNA"/>
</dbReference>
<protein>
    <submittedName>
        <fullName evidence="1">Uncharacterized protein</fullName>
    </submittedName>
</protein>
<dbReference type="AlphaFoldDB" id="A0A1W1E9W1"/>
<dbReference type="InterPro" id="IPR011047">
    <property type="entry name" value="Quinoprotein_ADH-like_sf"/>
</dbReference>
<dbReference type="InterPro" id="IPR015943">
    <property type="entry name" value="WD40/YVTN_repeat-like_dom_sf"/>
</dbReference>
<name>A0A1W1E9W1_9ZZZZ</name>
<reference evidence="1" key="1">
    <citation type="submission" date="2016-10" db="EMBL/GenBank/DDBJ databases">
        <authorList>
            <person name="de Groot N.N."/>
        </authorList>
    </citation>
    <scope>NUCLEOTIDE SEQUENCE</scope>
</reference>
<evidence type="ECO:0000313" key="1">
    <source>
        <dbReference type="EMBL" id="SFV90742.1"/>
    </source>
</evidence>
<dbReference type="PANTHER" id="PTHR42754">
    <property type="entry name" value="ENDOGLUCANASE"/>
    <property type="match status" value="1"/>
</dbReference>
<gene>
    <name evidence="1" type="ORF">MNB_SV-4-784</name>
</gene>
<accession>A0A1W1E9W1</accession>
<sequence>MIYKILGAVTGVILLLAPVSAKDTTAKKVVKKEAYTDVWQKIYGGKEDDIAYGIVALENGDSAIVGTCKSYGAQRSDICVTRMNANGEMRWRLWLGGKKKDEGRAISRTADGNIVVLGRTKSFSKAYAYDLYVAKVSLDGKKMWETTLGGDRDEYAGGIAGTDDGGMLVVGATESYGGGDKDIYIAKLSKNGKLVNAHTIGGSKDDAATALTRTRDGKMVMVGYREVKGAYAGDSDFLIMQLDQNGKMRWRKQFGGDAEDMLNGVTPTIDNGIVAIGSTRSYGSSQTDLTVMKIDAKGKTIWHKIYGFKYYEYGNAAATTPDGGFMLVGGTNTLGKGNHSLYALALDRHGELIWSHVYGGERKDVGHGVARMTDGSMMIVGETESFRLAKDFYMIKLKKQ</sequence>
<dbReference type="SUPFAM" id="SSF50998">
    <property type="entry name" value="Quinoprotein alcohol dehydrogenase-like"/>
    <property type="match status" value="1"/>
</dbReference>
<dbReference type="Gene3D" id="2.130.10.10">
    <property type="entry name" value="YVTN repeat-like/Quinoprotein amine dehydrogenase"/>
    <property type="match status" value="1"/>
</dbReference>
<organism evidence="1">
    <name type="scientific">hydrothermal vent metagenome</name>
    <dbReference type="NCBI Taxonomy" id="652676"/>
    <lineage>
        <taxon>unclassified sequences</taxon>
        <taxon>metagenomes</taxon>
        <taxon>ecological metagenomes</taxon>
    </lineage>
</organism>